<protein>
    <submittedName>
        <fullName evidence="2">Helix-turn-helix domain protein</fullName>
    </submittedName>
</protein>
<sequence length="67" mass="7777">MNIKKLKAKCVEKGYTAEQLAKKIKIGRTAMSYKINQHKPFKQNEMKEIMEVLGLDPVEMTEIFFAD</sequence>
<evidence type="ECO:0000259" key="1">
    <source>
        <dbReference type="PROSITE" id="PS50943"/>
    </source>
</evidence>
<dbReference type="HOGENOM" id="CLU_066192_46_8_0"/>
<dbReference type="EMBL" id="CP001685">
    <property type="protein sequence ID" value="ACV38313.1"/>
    <property type="molecule type" value="Genomic_DNA"/>
</dbReference>
<dbReference type="OrthoDB" id="82191at2"/>
<dbReference type="Gene3D" id="1.10.260.40">
    <property type="entry name" value="lambda repressor-like DNA-binding domains"/>
    <property type="match status" value="1"/>
</dbReference>
<dbReference type="InterPro" id="IPR008003">
    <property type="entry name" value="DUF739"/>
</dbReference>
<evidence type="ECO:0000313" key="3">
    <source>
        <dbReference type="Proteomes" id="UP000001910"/>
    </source>
</evidence>
<dbReference type="SUPFAM" id="SSF47413">
    <property type="entry name" value="lambda repressor-like DNA-binding domains"/>
    <property type="match status" value="1"/>
</dbReference>
<proteinExistence type="predicted"/>
<evidence type="ECO:0000313" key="2">
    <source>
        <dbReference type="EMBL" id="ACV38313.1"/>
    </source>
</evidence>
<accession>C7NEB8</accession>
<dbReference type="RefSeq" id="WP_012806496.1">
    <property type="nucleotide sequence ID" value="NC_013192.1"/>
</dbReference>
<dbReference type="CDD" id="cd00093">
    <property type="entry name" value="HTH_XRE"/>
    <property type="match status" value="1"/>
</dbReference>
<dbReference type="InterPro" id="IPR010982">
    <property type="entry name" value="Lambda_DNA-bd_dom_sf"/>
</dbReference>
<dbReference type="SMART" id="SM00530">
    <property type="entry name" value="HTH_XRE"/>
    <property type="match status" value="1"/>
</dbReference>
<dbReference type="Pfam" id="PF05339">
    <property type="entry name" value="DUF739"/>
    <property type="match status" value="1"/>
</dbReference>
<reference evidence="2 3" key="1">
    <citation type="journal article" date="2009" name="Stand. Genomic Sci.">
        <title>Complete genome sequence of Leptotrichia buccalis type strain (C-1013-b).</title>
        <authorList>
            <person name="Ivanova N."/>
            <person name="Gronow S."/>
            <person name="Lapidus A."/>
            <person name="Copeland A."/>
            <person name="Glavina Del Rio T."/>
            <person name="Nolan M."/>
            <person name="Lucas S."/>
            <person name="Chen F."/>
            <person name="Tice H."/>
            <person name="Cheng J.F."/>
            <person name="Saunders E."/>
            <person name="Bruce D."/>
            <person name="Goodwin L."/>
            <person name="Brettin T."/>
            <person name="Detter J.C."/>
            <person name="Han C."/>
            <person name="Pitluck S."/>
            <person name="Mikhailova N."/>
            <person name="Pati A."/>
            <person name="Mavrommatis K."/>
            <person name="Chen A."/>
            <person name="Palaniappan K."/>
            <person name="Land M."/>
            <person name="Hauser L."/>
            <person name="Chang Y.J."/>
            <person name="Jeffries C.D."/>
            <person name="Chain P."/>
            <person name="Rohde C."/>
            <person name="Goker M."/>
            <person name="Bristow J."/>
            <person name="Eisen J.A."/>
            <person name="Markowitz V."/>
            <person name="Hugenholtz P."/>
            <person name="Kyrpides N.C."/>
            <person name="Klenk H.P."/>
        </authorList>
    </citation>
    <scope>NUCLEOTIDE SEQUENCE [LARGE SCALE GENOMIC DNA]</scope>
    <source>
        <strain evidence="3">ATCC 14201 / DSM 1135 / JCM 12969 / NCTC 10249 / C-1013-b</strain>
    </source>
</reference>
<dbReference type="Proteomes" id="UP000001910">
    <property type="component" value="Chromosome"/>
</dbReference>
<dbReference type="STRING" id="523794.Lebu_0397"/>
<dbReference type="PROSITE" id="PS50943">
    <property type="entry name" value="HTH_CROC1"/>
    <property type="match status" value="1"/>
</dbReference>
<organism evidence="2 3">
    <name type="scientific">Leptotrichia buccalis (strain ATCC 14201 / DSM 1135 / JCM 12969 / NCTC 10249 / C-1013-b)</name>
    <dbReference type="NCBI Taxonomy" id="523794"/>
    <lineage>
        <taxon>Bacteria</taxon>
        <taxon>Fusobacteriati</taxon>
        <taxon>Fusobacteriota</taxon>
        <taxon>Fusobacteriia</taxon>
        <taxon>Fusobacteriales</taxon>
        <taxon>Leptotrichiaceae</taxon>
        <taxon>Leptotrichia</taxon>
    </lineage>
</organism>
<dbReference type="GO" id="GO:0003677">
    <property type="term" value="F:DNA binding"/>
    <property type="evidence" value="ECO:0007669"/>
    <property type="project" value="InterPro"/>
</dbReference>
<gene>
    <name evidence="2" type="ordered locus">Lebu_0397</name>
</gene>
<feature type="domain" description="HTH cro/C1-type" evidence="1">
    <location>
        <begin position="6"/>
        <end position="60"/>
    </location>
</feature>
<dbReference type="KEGG" id="lba:Lebu_0397"/>
<keyword evidence="3" id="KW-1185">Reference proteome</keyword>
<name>C7NEB8_LEPBD</name>
<dbReference type="AlphaFoldDB" id="C7NEB8"/>
<dbReference type="InterPro" id="IPR001387">
    <property type="entry name" value="Cro/C1-type_HTH"/>
</dbReference>